<feature type="domain" description="Core-binding (CB)" evidence="7">
    <location>
        <begin position="1"/>
        <end position="72"/>
    </location>
</feature>
<evidence type="ECO:0000256" key="2">
    <source>
        <dbReference type="ARBA" id="ARBA00022908"/>
    </source>
</evidence>
<dbReference type="InterPro" id="IPR011010">
    <property type="entry name" value="DNA_brk_join_enz"/>
</dbReference>
<dbReference type="SUPFAM" id="SSF56349">
    <property type="entry name" value="DNA breaking-rejoining enzymes"/>
    <property type="match status" value="1"/>
</dbReference>
<dbReference type="GO" id="GO:0003677">
    <property type="term" value="F:DNA binding"/>
    <property type="evidence" value="ECO:0007669"/>
    <property type="project" value="UniProtKB-UniRule"/>
</dbReference>
<gene>
    <name evidence="8" type="ORF">LSJ_1621c</name>
</gene>
<dbReference type="RefSeq" id="WP_044005463.1">
    <property type="nucleotide sequence ID" value="NZ_CP007646.1"/>
</dbReference>
<dbReference type="InterPro" id="IPR013762">
    <property type="entry name" value="Integrase-like_cat_sf"/>
</dbReference>
<dbReference type="PANTHER" id="PTHR30349:SF41">
    <property type="entry name" value="INTEGRASE_RECOMBINASE PROTEIN MJ0367-RELATED"/>
    <property type="match status" value="1"/>
</dbReference>
<dbReference type="AlphaFoldDB" id="A0A089QJX0"/>
<keyword evidence="3 5" id="KW-0238">DNA-binding</keyword>
<reference evidence="8 9" key="1">
    <citation type="journal article" date="2014" name="BMC Genomics">
        <title>Unusual genome complexity in Lactobacillus salivarius JCM1046.</title>
        <authorList>
            <person name="Raftis E.J."/>
            <person name="Forde B.M."/>
            <person name="Claesson M.J."/>
            <person name="O'Toole P.W."/>
        </authorList>
    </citation>
    <scope>NUCLEOTIDE SEQUENCE [LARGE SCALE GENOMIC DNA]</scope>
    <source>
        <strain evidence="8 9">JCM1046</strain>
    </source>
</reference>
<keyword evidence="2" id="KW-0229">DNA integration</keyword>
<dbReference type="InterPro" id="IPR044068">
    <property type="entry name" value="CB"/>
</dbReference>
<protein>
    <submittedName>
        <fullName evidence="8">Site-specific tyrosine recombinase/Phage integrase</fullName>
    </submittedName>
</protein>
<keyword evidence="4" id="KW-0233">DNA recombination</keyword>
<dbReference type="PROSITE" id="PS51898">
    <property type="entry name" value="TYR_RECOMBINASE"/>
    <property type="match status" value="1"/>
</dbReference>
<accession>A0A089QJX0</accession>
<dbReference type="Gene3D" id="1.10.443.10">
    <property type="entry name" value="Intergrase catalytic core"/>
    <property type="match status" value="1"/>
</dbReference>
<dbReference type="Gene3D" id="1.10.150.130">
    <property type="match status" value="1"/>
</dbReference>
<evidence type="ECO:0000256" key="3">
    <source>
        <dbReference type="ARBA" id="ARBA00023125"/>
    </source>
</evidence>
<dbReference type="InterPro" id="IPR050090">
    <property type="entry name" value="Tyrosine_recombinase_XerCD"/>
</dbReference>
<dbReference type="PROSITE" id="PS51900">
    <property type="entry name" value="CB"/>
    <property type="match status" value="1"/>
</dbReference>
<comment type="similarity">
    <text evidence="1">Belongs to the 'phage' integrase family.</text>
</comment>
<dbReference type="Pfam" id="PF00589">
    <property type="entry name" value="Phage_integrase"/>
    <property type="match status" value="1"/>
</dbReference>
<evidence type="ECO:0000256" key="1">
    <source>
        <dbReference type="ARBA" id="ARBA00008857"/>
    </source>
</evidence>
<name>A0A089QJX0_9LACO</name>
<evidence type="ECO:0000313" key="8">
    <source>
        <dbReference type="EMBL" id="AIR11266.1"/>
    </source>
</evidence>
<dbReference type="InterPro" id="IPR004107">
    <property type="entry name" value="Integrase_SAM-like_N"/>
</dbReference>
<feature type="domain" description="Tyr recombinase" evidence="6">
    <location>
        <begin position="94"/>
        <end position="283"/>
    </location>
</feature>
<sequence>MEENYISEYLDFCESQKRLSLETIRAYNNDLNQFKKFDDIKEYVRYLCAKYDKSKTIRRKLACVKSYYRYLENENIIHDNPFNKLYVNIKDSKELPKIISKNDLKKIRNHMIEEKVRAETDYKNEKAHRNLLILELLISTGIRISELCSLRLKQIDIEGQKINILGKGRKERTIYLGNKKTLKLLETYIKNYRKNKGEYLFIGKDGVSHLEEQSVRLMFRNLPYKMGLEVKITPHMFRHTFATMLLENGVDIRYIQQILGHSSIAVTQIYTHVSMDKQREILTNLNPINQIQ</sequence>
<dbReference type="Pfam" id="PF02899">
    <property type="entry name" value="Phage_int_SAM_1"/>
    <property type="match status" value="1"/>
</dbReference>
<proteinExistence type="inferred from homology"/>
<evidence type="ECO:0000259" key="6">
    <source>
        <dbReference type="PROSITE" id="PS51898"/>
    </source>
</evidence>
<evidence type="ECO:0000313" key="9">
    <source>
        <dbReference type="Proteomes" id="UP000029488"/>
    </source>
</evidence>
<dbReference type="KEGG" id="lsj:LSJ_1621c"/>
<dbReference type="Proteomes" id="UP000029488">
    <property type="component" value="Chromosome"/>
</dbReference>
<dbReference type="InterPro" id="IPR002104">
    <property type="entry name" value="Integrase_catalytic"/>
</dbReference>
<dbReference type="GO" id="GO:0015074">
    <property type="term" value="P:DNA integration"/>
    <property type="evidence" value="ECO:0007669"/>
    <property type="project" value="UniProtKB-KW"/>
</dbReference>
<dbReference type="GO" id="GO:0006310">
    <property type="term" value="P:DNA recombination"/>
    <property type="evidence" value="ECO:0007669"/>
    <property type="project" value="UniProtKB-KW"/>
</dbReference>
<dbReference type="InterPro" id="IPR010998">
    <property type="entry name" value="Integrase_recombinase_N"/>
</dbReference>
<evidence type="ECO:0000259" key="7">
    <source>
        <dbReference type="PROSITE" id="PS51900"/>
    </source>
</evidence>
<organism evidence="8 9">
    <name type="scientific">Ligilactobacillus salivarius</name>
    <dbReference type="NCBI Taxonomy" id="1624"/>
    <lineage>
        <taxon>Bacteria</taxon>
        <taxon>Bacillati</taxon>
        <taxon>Bacillota</taxon>
        <taxon>Bacilli</taxon>
        <taxon>Lactobacillales</taxon>
        <taxon>Lactobacillaceae</taxon>
        <taxon>Ligilactobacillus</taxon>
    </lineage>
</organism>
<evidence type="ECO:0000256" key="5">
    <source>
        <dbReference type="PROSITE-ProRule" id="PRU01248"/>
    </source>
</evidence>
<evidence type="ECO:0000256" key="4">
    <source>
        <dbReference type="ARBA" id="ARBA00023172"/>
    </source>
</evidence>
<dbReference type="PANTHER" id="PTHR30349">
    <property type="entry name" value="PHAGE INTEGRASE-RELATED"/>
    <property type="match status" value="1"/>
</dbReference>
<dbReference type="EMBL" id="CP007646">
    <property type="protein sequence ID" value="AIR11266.1"/>
    <property type="molecule type" value="Genomic_DNA"/>
</dbReference>